<keyword evidence="1" id="KW-0328">Glycosyltransferase</keyword>
<dbReference type="Pfam" id="PF01075">
    <property type="entry name" value="Glyco_transf_9"/>
    <property type="match status" value="1"/>
</dbReference>
<evidence type="ECO:0000256" key="1">
    <source>
        <dbReference type="ARBA" id="ARBA00022676"/>
    </source>
</evidence>
<dbReference type="GO" id="GO:0008713">
    <property type="term" value="F:ADP-heptose-lipopolysaccharide heptosyltransferase activity"/>
    <property type="evidence" value="ECO:0007669"/>
    <property type="project" value="TreeGrafter"/>
</dbReference>
<accession>A0A9E2KZ71</accession>
<sequence length="322" mass="36304">MSSIGDIILTTPVLKSFKRKYPNSQIDFIVMEQFKDAISGLDYIDNIITFDKKRDDGVANIKKFADRLKGNGYDFVFDLHSKFRSKIIAKRLGVKTFTYKKRAWWKTLLVKLRLIKYKVDDTIIKNYFGAFKDFGLEYIGEDLDFATTPKAELDEYVGLPVLAPRASKNTKEWTAESFGKLAKLIFEKYGLKSILIGGKGDIPRCEEINRISENSCIILAGKLSLKESGALLSRAKFLVTNDSGPFHIARGVKCKTFVIFGPTSPGMFDFGKDDTLIYAGVECSPCSLHGDKKCPKGDFKCMESITAENVLESIDKKINWEE</sequence>
<dbReference type="Gene3D" id="3.40.50.2000">
    <property type="entry name" value="Glycogen Phosphorylase B"/>
    <property type="match status" value="2"/>
</dbReference>
<dbReference type="GO" id="GO:0005829">
    <property type="term" value="C:cytosol"/>
    <property type="evidence" value="ECO:0007669"/>
    <property type="project" value="TreeGrafter"/>
</dbReference>
<reference evidence="3" key="2">
    <citation type="submission" date="2021-04" db="EMBL/GenBank/DDBJ databases">
        <authorList>
            <person name="Gilroy R."/>
        </authorList>
    </citation>
    <scope>NUCLEOTIDE SEQUENCE</scope>
    <source>
        <strain evidence="3">A6-441</strain>
    </source>
</reference>
<protein>
    <submittedName>
        <fullName evidence="3">Glycosyltransferase family 9 protein</fullName>
    </submittedName>
</protein>
<dbReference type="InterPro" id="IPR051199">
    <property type="entry name" value="LPS_LOS_Heptosyltrfase"/>
</dbReference>
<dbReference type="AlphaFoldDB" id="A0A9E2KZ71"/>
<reference evidence="3" key="1">
    <citation type="journal article" date="2021" name="PeerJ">
        <title>Extensive microbial diversity within the chicken gut microbiome revealed by metagenomics and culture.</title>
        <authorList>
            <person name="Gilroy R."/>
            <person name="Ravi A."/>
            <person name="Getino M."/>
            <person name="Pursley I."/>
            <person name="Horton D.L."/>
            <person name="Alikhan N.F."/>
            <person name="Baker D."/>
            <person name="Gharbi K."/>
            <person name="Hall N."/>
            <person name="Watson M."/>
            <person name="Adriaenssens E.M."/>
            <person name="Foster-Nyarko E."/>
            <person name="Jarju S."/>
            <person name="Secka A."/>
            <person name="Antonio M."/>
            <person name="Oren A."/>
            <person name="Chaudhuri R.R."/>
            <person name="La Ragione R."/>
            <person name="Hildebrand F."/>
            <person name="Pallen M.J."/>
        </authorList>
    </citation>
    <scope>NUCLEOTIDE SEQUENCE</scope>
    <source>
        <strain evidence="3">A6-441</strain>
    </source>
</reference>
<organism evidence="3 4">
    <name type="scientific">Candidatus Fusobacterium pullicola</name>
    <dbReference type="NCBI Taxonomy" id="2838601"/>
    <lineage>
        <taxon>Bacteria</taxon>
        <taxon>Fusobacteriati</taxon>
        <taxon>Fusobacteriota</taxon>
        <taxon>Fusobacteriia</taxon>
        <taxon>Fusobacteriales</taxon>
        <taxon>Fusobacteriaceae</taxon>
        <taxon>Fusobacterium</taxon>
    </lineage>
</organism>
<proteinExistence type="predicted"/>
<dbReference type="Proteomes" id="UP000724657">
    <property type="component" value="Unassembled WGS sequence"/>
</dbReference>
<dbReference type="EMBL" id="JAHLFN010000059">
    <property type="protein sequence ID" value="MBU3842564.1"/>
    <property type="molecule type" value="Genomic_DNA"/>
</dbReference>
<keyword evidence="2" id="KW-0808">Transferase</keyword>
<evidence type="ECO:0000313" key="4">
    <source>
        <dbReference type="Proteomes" id="UP000724657"/>
    </source>
</evidence>
<dbReference type="GO" id="GO:0009244">
    <property type="term" value="P:lipopolysaccharide core region biosynthetic process"/>
    <property type="evidence" value="ECO:0007669"/>
    <property type="project" value="TreeGrafter"/>
</dbReference>
<evidence type="ECO:0000256" key="2">
    <source>
        <dbReference type="ARBA" id="ARBA00022679"/>
    </source>
</evidence>
<comment type="caution">
    <text evidence="3">The sequence shown here is derived from an EMBL/GenBank/DDBJ whole genome shotgun (WGS) entry which is preliminary data.</text>
</comment>
<name>A0A9E2KZ71_9FUSO</name>
<dbReference type="CDD" id="cd03789">
    <property type="entry name" value="GT9_LPS_heptosyltransferase"/>
    <property type="match status" value="1"/>
</dbReference>
<dbReference type="SUPFAM" id="SSF53756">
    <property type="entry name" value="UDP-Glycosyltransferase/glycogen phosphorylase"/>
    <property type="match status" value="1"/>
</dbReference>
<dbReference type="PANTHER" id="PTHR30160">
    <property type="entry name" value="TETRAACYLDISACCHARIDE 4'-KINASE-RELATED"/>
    <property type="match status" value="1"/>
</dbReference>
<evidence type="ECO:0000313" key="3">
    <source>
        <dbReference type="EMBL" id="MBU3842564.1"/>
    </source>
</evidence>
<dbReference type="PANTHER" id="PTHR30160:SF1">
    <property type="entry name" value="LIPOPOLYSACCHARIDE 1,2-N-ACETYLGLUCOSAMINETRANSFERASE-RELATED"/>
    <property type="match status" value="1"/>
</dbReference>
<dbReference type="InterPro" id="IPR002201">
    <property type="entry name" value="Glyco_trans_9"/>
</dbReference>
<gene>
    <name evidence="3" type="ORF">IAA47_06225</name>
</gene>